<proteinExistence type="predicted"/>
<organism evidence="1 2">
    <name type="scientific">Lysobacter niastensis</name>
    <dbReference type="NCBI Taxonomy" id="380629"/>
    <lineage>
        <taxon>Bacteria</taxon>
        <taxon>Pseudomonadati</taxon>
        <taxon>Pseudomonadota</taxon>
        <taxon>Gammaproteobacteria</taxon>
        <taxon>Lysobacterales</taxon>
        <taxon>Lysobacteraceae</taxon>
        <taxon>Lysobacter</taxon>
    </lineage>
</organism>
<keyword evidence="2" id="KW-1185">Reference proteome</keyword>
<reference evidence="1 2" key="1">
    <citation type="submission" date="2023-07" db="EMBL/GenBank/DDBJ databases">
        <title>Sorghum-associated microbial communities from plants grown in Nebraska, USA.</title>
        <authorList>
            <person name="Schachtman D."/>
        </authorList>
    </citation>
    <scope>NUCLEOTIDE SEQUENCE [LARGE SCALE GENOMIC DNA]</scope>
    <source>
        <strain evidence="1 2">BE198</strain>
    </source>
</reference>
<sequence length="386" mass="43177">MLFSDYCRTNDSPRRNEESQFAFLDRSARPEIERAREILSVCLTHFPENDADELMARIQSGDDVLFASATFELLLHEGLKRQGYALRAHPEVPGSQRRPDFLVTTPLGDEFYLEAVLTAEKGRVVAGARKRIGVVEDALARQPHPDFYVFLSGSGAPKTPPKAAKCLADIHEWLDSLDPDQVTANRESGYPHTTWSHDGWKLGITAIPLPPERRGTSTTLVGGMSTGAHMVDARSSLREAVIFKAGRYGDLDRPLLIAANYDSVFLSYHDEVDALFGDELITLRVGDVDAQPSITRVPNGAWRDPKGPRGRRACGLWSFRGLNPYNLATCQQLIYLHPWARRPMPTEMRMFPHVELIEDSLRFSDGLSLRDVFGLAENWPMSSQTA</sequence>
<dbReference type="Proteomes" id="UP001251524">
    <property type="component" value="Unassembled WGS sequence"/>
</dbReference>
<dbReference type="EMBL" id="JAVDVY010000001">
    <property type="protein sequence ID" value="MDR7134514.1"/>
    <property type="molecule type" value="Genomic_DNA"/>
</dbReference>
<gene>
    <name evidence="1" type="ORF">J2X06_001698</name>
</gene>
<evidence type="ECO:0000313" key="2">
    <source>
        <dbReference type="Proteomes" id="UP001251524"/>
    </source>
</evidence>
<evidence type="ECO:0008006" key="3">
    <source>
        <dbReference type="Google" id="ProtNLM"/>
    </source>
</evidence>
<protein>
    <recommendedName>
        <fullName evidence="3">PD-(D/E)XK nuclease superfamily protein</fullName>
    </recommendedName>
</protein>
<comment type="caution">
    <text evidence="1">The sequence shown here is derived from an EMBL/GenBank/DDBJ whole genome shotgun (WGS) entry which is preliminary data.</text>
</comment>
<accession>A0ABU1WAP5</accession>
<name>A0ABU1WAP5_9GAMM</name>
<dbReference type="RefSeq" id="WP_310060821.1">
    <property type="nucleotide sequence ID" value="NZ_JAVDVY010000001.1"/>
</dbReference>
<evidence type="ECO:0000313" key="1">
    <source>
        <dbReference type="EMBL" id="MDR7134514.1"/>
    </source>
</evidence>